<dbReference type="EMBL" id="BSXW01000614">
    <property type="protein sequence ID" value="GMF26557.1"/>
    <property type="molecule type" value="Genomic_DNA"/>
</dbReference>
<gene>
    <name evidence="2" type="ORF">Plil01_001104200</name>
</gene>
<dbReference type="Gene3D" id="3.40.50.1820">
    <property type="entry name" value="alpha/beta hydrolase"/>
    <property type="match status" value="1"/>
</dbReference>
<accession>A0A9W6U5T3</accession>
<name>A0A9W6U5T3_9STRA</name>
<dbReference type="SUPFAM" id="SSF53474">
    <property type="entry name" value="alpha/beta-Hydrolases"/>
    <property type="match status" value="1"/>
</dbReference>
<evidence type="ECO:0000313" key="3">
    <source>
        <dbReference type="Proteomes" id="UP001165083"/>
    </source>
</evidence>
<dbReference type="OrthoDB" id="19657at2759"/>
<proteinExistence type="predicted"/>
<evidence type="ECO:0000313" key="2">
    <source>
        <dbReference type="EMBL" id="GMF26557.1"/>
    </source>
</evidence>
<sequence>MENDPRSIYEALFECPKYLVENRETLRVFGFVGQGFAGLSHFVSDERLRTICDQHLSILVLGGSKDVVIPARETQTLYNLLSSDHSTMVMYEDAGHGAFIQYLDEVAQDIIKTISRC</sequence>
<dbReference type="InterPro" id="IPR029058">
    <property type="entry name" value="AB_hydrolase_fold"/>
</dbReference>
<comment type="caution">
    <text evidence="2">The sequence shown here is derived from an EMBL/GenBank/DDBJ whole genome shotgun (WGS) entry which is preliminary data.</text>
</comment>
<evidence type="ECO:0000259" key="1">
    <source>
        <dbReference type="Pfam" id="PF08386"/>
    </source>
</evidence>
<keyword evidence="3" id="KW-1185">Reference proteome</keyword>
<dbReference type="Proteomes" id="UP001165083">
    <property type="component" value="Unassembled WGS sequence"/>
</dbReference>
<dbReference type="Pfam" id="PF08386">
    <property type="entry name" value="Abhydrolase_4"/>
    <property type="match status" value="1"/>
</dbReference>
<dbReference type="AlphaFoldDB" id="A0A9W6U5T3"/>
<reference evidence="2" key="1">
    <citation type="submission" date="2023-04" db="EMBL/GenBank/DDBJ databases">
        <title>Phytophthora lilii NBRC 32176.</title>
        <authorList>
            <person name="Ichikawa N."/>
            <person name="Sato H."/>
            <person name="Tonouchi N."/>
        </authorList>
    </citation>
    <scope>NUCLEOTIDE SEQUENCE</scope>
    <source>
        <strain evidence="2">NBRC 32176</strain>
    </source>
</reference>
<feature type="domain" description="Peptidase S33 tripeptidyl aminopeptidase-like C-terminal" evidence="1">
    <location>
        <begin position="55"/>
        <end position="102"/>
    </location>
</feature>
<organism evidence="2 3">
    <name type="scientific">Phytophthora lilii</name>
    <dbReference type="NCBI Taxonomy" id="2077276"/>
    <lineage>
        <taxon>Eukaryota</taxon>
        <taxon>Sar</taxon>
        <taxon>Stramenopiles</taxon>
        <taxon>Oomycota</taxon>
        <taxon>Peronosporomycetes</taxon>
        <taxon>Peronosporales</taxon>
        <taxon>Peronosporaceae</taxon>
        <taxon>Phytophthora</taxon>
    </lineage>
</organism>
<dbReference type="InterPro" id="IPR013595">
    <property type="entry name" value="Pept_S33_TAP-like_C"/>
</dbReference>
<protein>
    <submittedName>
        <fullName evidence="2">Unnamed protein product</fullName>
    </submittedName>
</protein>